<evidence type="ECO:0000313" key="4">
    <source>
        <dbReference type="Ensembl" id="ENSACUP00000012611.1"/>
    </source>
</evidence>
<dbReference type="Gene3D" id="3.40.50.1000">
    <property type="entry name" value="HAD superfamily/HAD-like"/>
    <property type="match status" value="2"/>
</dbReference>
<comment type="similarity">
    <text evidence="1">Belongs to the HAD-like hydrolase superfamily.</text>
</comment>
<evidence type="ECO:0000256" key="1">
    <source>
        <dbReference type="ARBA" id="ARBA00007958"/>
    </source>
</evidence>
<dbReference type="FunFam" id="3.40.50.1000:FF:000081">
    <property type="entry name" value="Haloacid dehalogenase like hydrolase domain containing 5"/>
    <property type="match status" value="1"/>
</dbReference>
<keyword evidence="5" id="KW-1185">Reference proteome</keyword>
<dbReference type="AlphaFoldDB" id="A0A663MLV5"/>
<keyword evidence="2" id="KW-0732">Signal</keyword>
<dbReference type="OMA" id="RDWASDQ"/>
<accession>A0A663MLV5</accession>
<dbReference type="InterPro" id="IPR023214">
    <property type="entry name" value="HAD_sf"/>
</dbReference>
<sequence>PQSPLCLHSLGLAPSSSKGITNVLFNSSLQVNILPSFGFLFDIDGVLVRGKTPIPAAKTAFQKLVNSQGQFLVPVVFVTNAGNCLRQKKADQLSHLLGISQDQVMMSHSPLRMFKRYHEKCVLVSGQGPLLDIAQDLGFCQPITIETLREKHPLLDVVDHERRPNVLVSIYFSVVLFGEPVRWETNLQLIIDVLLTSGYPGNPYHHENYPHIPVLACNMDLMWVAEAQSPRFGHGTFMVCLENIYKKITGKDLKYEALMGKPSKLTYQYAEYLIRAQAAERRWKQPIQTLYAVGDNLMTDVYGANLYNRYLEENSRKGSKSRIQAKVAGGRGSLASAAAARCRSVLVCTGVYNPHTEVPLDTRETITEAVFHGHRDFRFDPGLVEPDHIVPDVDAAVDLVFQLENFAPN</sequence>
<organism evidence="4 5">
    <name type="scientific">Athene cunicularia</name>
    <name type="common">Burrowing owl</name>
    <name type="synonym">Speotyto cunicularia</name>
    <dbReference type="NCBI Taxonomy" id="194338"/>
    <lineage>
        <taxon>Eukaryota</taxon>
        <taxon>Metazoa</taxon>
        <taxon>Chordata</taxon>
        <taxon>Craniata</taxon>
        <taxon>Vertebrata</taxon>
        <taxon>Euteleostomi</taxon>
        <taxon>Archelosauria</taxon>
        <taxon>Archosauria</taxon>
        <taxon>Dinosauria</taxon>
        <taxon>Saurischia</taxon>
        <taxon>Theropoda</taxon>
        <taxon>Coelurosauria</taxon>
        <taxon>Aves</taxon>
        <taxon>Neognathae</taxon>
        <taxon>Neoaves</taxon>
        <taxon>Telluraves</taxon>
        <taxon>Strigiformes</taxon>
        <taxon>Strigidae</taxon>
        <taxon>Athene</taxon>
    </lineage>
</organism>
<dbReference type="InterPro" id="IPR006353">
    <property type="entry name" value="HAD-SF_hydro_IIA_CECR5"/>
</dbReference>
<dbReference type="Ensembl" id="ENSACUT00000013468.1">
    <property type="protein sequence ID" value="ENSACUP00000012611.1"/>
    <property type="gene ID" value="ENSACUG00000008515.1"/>
</dbReference>
<proteinExistence type="inferred from homology"/>
<name>A0A663MLV5_ATHCN</name>
<dbReference type="Pfam" id="PF13344">
    <property type="entry name" value="Hydrolase_6"/>
    <property type="match status" value="1"/>
</dbReference>
<dbReference type="PANTHER" id="PTHR14269:SF43">
    <property type="entry name" value="HALOACID DEHALOGENASE-LIKE HYDROLASE DOMAIN-CONTAINING 5"/>
    <property type="match status" value="1"/>
</dbReference>
<dbReference type="InterPro" id="IPR006357">
    <property type="entry name" value="HAD-SF_hydro_IIA"/>
</dbReference>
<dbReference type="PANTHER" id="PTHR14269">
    <property type="entry name" value="CDP-DIACYLGLYCEROL--GLYCEROL-3-PHOSPHATE 3-PHOSPHATIDYLTRANSFERASE-RELATED"/>
    <property type="match status" value="1"/>
</dbReference>
<protein>
    <recommendedName>
        <fullName evidence="3">Haloacid dehalogenase-like hydrolase domain-containing 5</fullName>
    </recommendedName>
</protein>
<dbReference type="Proteomes" id="UP000472269">
    <property type="component" value="Unplaced"/>
</dbReference>
<dbReference type="InterPro" id="IPR036412">
    <property type="entry name" value="HAD-like_sf"/>
</dbReference>
<evidence type="ECO:0000313" key="5">
    <source>
        <dbReference type="Proteomes" id="UP000472269"/>
    </source>
</evidence>
<dbReference type="GO" id="GO:0046474">
    <property type="term" value="P:glycerophospholipid biosynthetic process"/>
    <property type="evidence" value="ECO:0007669"/>
    <property type="project" value="TreeGrafter"/>
</dbReference>
<dbReference type="NCBIfam" id="TIGR01456">
    <property type="entry name" value="CECR5"/>
    <property type="match status" value="1"/>
</dbReference>
<evidence type="ECO:0000256" key="2">
    <source>
        <dbReference type="ARBA" id="ARBA00022729"/>
    </source>
</evidence>
<dbReference type="GO" id="GO:0005739">
    <property type="term" value="C:mitochondrion"/>
    <property type="evidence" value="ECO:0007669"/>
    <property type="project" value="TreeGrafter"/>
</dbReference>
<dbReference type="SUPFAM" id="SSF56784">
    <property type="entry name" value="HAD-like"/>
    <property type="match status" value="1"/>
</dbReference>
<reference evidence="4" key="1">
    <citation type="submission" date="2025-08" db="UniProtKB">
        <authorList>
            <consortium name="Ensembl"/>
        </authorList>
    </citation>
    <scope>IDENTIFICATION</scope>
</reference>
<dbReference type="NCBIfam" id="TIGR01460">
    <property type="entry name" value="HAD-SF-IIA"/>
    <property type="match status" value="1"/>
</dbReference>
<reference evidence="4" key="2">
    <citation type="submission" date="2025-09" db="UniProtKB">
        <authorList>
            <consortium name="Ensembl"/>
        </authorList>
    </citation>
    <scope>IDENTIFICATION</scope>
</reference>
<evidence type="ECO:0000256" key="3">
    <source>
        <dbReference type="ARBA" id="ARBA00069384"/>
    </source>
</evidence>
<dbReference type="InterPro" id="IPR050324">
    <property type="entry name" value="CDP-alcohol_PTase-I"/>
</dbReference>